<evidence type="ECO:0000313" key="3">
    <source>
        <dbReference type="Proteomes" id="UP000182077"/>
    </source>
</evidence>
<feature type="domain" description="EAL" evidence="1">
    <location>
        <begin position="3"/>
        <end position="249"/>
    </location>
</feature>
<name>A0A1L8TF86_9ENTE</name>
<dbReference type="InterPro" id="IPR035919">
    <property type="entry name" value="EAL_sf"/>
</dbReference>
<gene>
    <name evidence="2" type="ORF">RV04_GL000730</name>
</gene>
<dbReference type="SUPFAM" id="SSF141868">
    <property type="entry name" value="EAL domain-like"/>
    <property type="match status" value="1"/>
</dbReference>
<dbReference type="Pfam" id="PF00563">
    <property type="entry name" value="EAL"/>
    <property type="match status" value="1"/>
</dbReference>
<keyword evidence="3" id="KW-1185">Reference proteome</keyword>
<proteinExistence type="predicted"/>
<protein>
    <recommendedName>
        <fullName evidence="1">EAL domain-containing protein</fullName>
    </recommendedName>
</protein>
<accession>A0A1L8TF86</accession>
<dbReference type="Proteomes" id="UP000182077">
    <property type="component" value="Unassembled WGS sequence"/>
</dbReference>
<dbReference type="EMBL" id="JXKQ01000016">
    <property type="protein sequence ID" value="OJG42971.1"/>
    <property type="molecule type" value="Genomic_DNA"/>
</dbReference>
<dbReference type="STRING" id="249189.RV04_GL000730"/>
<evidence type="ECO:0000313" key="2">
    <source>
        <dbReference type="EMBL" id="OJG42971.1"/>
    </source>
</evidence>
<sequence length="249" mass="29494">MRIKEDEQFMKNNYLKHGLSNFYLSLQPIVSFCEEAEEIEMYEVLLRSSITDEFPNIEFSQLVYDEQGNTFFLNWYAEKITNFLSTYSKIKLTFNLHPIQLSYAGTWTFLNTMKIFKKNILIEITEHNINISDSQRYYETILPESLKRIQLLGYFIAFDDVGIGLNTLESIDFNINQIEILKFSLLPFEREEITYKIQKAQKWAAIARGKNKRFIVEGVENKKLSKQLIEAKIFLQQGYLWSNKELKIK</sequence>
<dbReference type="SMART" id="SM00052">
    <property type="entry name" value="EAL"/>
    <property type="match status" value="1"/>
</dbReference>
<dbReference type="AlphaFoldDB" id="A0A1L8TF86"/>
<comment type="caution">
    <text evidence="2">The sequence shown here is derived from an EMBL/GenBank/DDBJ whole genome shotgun (WGS) entry which is preliminary data.</text>
</comment>
<reference evidence="2 3" key="1">
    <citation type="submission" date="2014-12" db="EMBL/GenBank/DDBJ databases">
        <title>Draft genome sequences of 29 type strains of Enterococci.</title>
        <authorList>
            <person name="Zhong Z."/>
            <person name="Sun Z."/>
            <person name="Liu W."/>
            <person name="Zhang W."/>
            <person name="Zhang H."/>
        </authorList>
    </citation>
    <scope>NUCLEOTIDE SEQUENCE [LARGE SCALE GENOMIC DNA]</scope>
    <source>
        <strain evidence="2 3">DSM 17122</strain>
    </source>
</reference>
<evidence type="ECO:0000259" key="1">
    <source>
        <dbReference type="PROSITE" id="PS50883"/>
    </source>
</evidence>
<organism evidence="2 3">
    <name type="scientific">Enterococcus hermanniensis</name>
    <dbReference type="NCBI Taxonomy" id="249189"/>
    <lineage>
        <taxon>Bacteria</taxon>
        <taxon>Bacillati</taxon>
        <taxon>Bacillota</taxon>
        <taxon>Bacilli</taxon>
        <taxon>Lactobacillales</taxon>
        <taxon>Enterococcaceae</taxon>
        <taxon>Enterococcus</taxon>
    </lineage>
</organism>
<dbReference type="Gene3D" id="3.20.20.450">
    <property type="entry name" value="EAL domain"/>
    <property type="match status" value="1"/>
</dbReference>
<dbReference type="OrthoDB" id="2324331at2"/>
<dbReference type="PROSITE" id="PS50883">
    <property type="entry name" value="EAL"/>
    <property type="match status" value="1"/>
</dbReference>
<dbReference type="InterPro" id="IPR001633">
    <property type="entry name" value="EAL_dom"/>
</dbReference>